<reference evidence="7" key="1">
    <citation type="journal article" date="2015" name="MBio">
        <title>Genome-Resolved Metagenomic Analysis Reveals Roles for Candidate Phyla and Other Microbial Community Members in Biogeochemical Transformations in Oil Reservoirs.</title>
        <authorList>
            <person name="Hu P."/>
            <person name="Tom L."/>
            <person name="Singh A."/>
            <person name="Thomas B.C."/>
            <person name="Baker B.J."/>
            <person name="Piceno Y.M."/>
            <person name="Andersen G.L."/>
            <person name="Banfield J.F."/>
        </authorList>
    </citation>
    <scope>NUCLEOTIDE SEQUENCE [LARGE SCALE GENOMIC DNA]</scope>
</reference>
<dbReference type="Gene3D" id="3.90.550.10">
    <property type="entry name" value="Spore Coat Polysaccharide Biosynthesis Protein SpsA, Chain A"/>
    <property type="match status" value="1"/>
</dbReference>
<dbReference type="AlphaFoldDB" id="A0A101HID3"/>
<organism evidence="6 7">
    <name type="scientific">Proteiniphilum acetatigenes</name>
    <dbReference type="NCBI Taxonomy" id="294710"/>
    <lineage>
        <taxon>Bacteria</taxon>
        <taxon>Pseudomonadati</taxon>
        <taxon>Bacteroidota</taxon>
        <taxon>Bacteroidia</taxon>
        <taxon>Bacteroidales</taxon>
        <taxon>Dysgonomonadaceae</taxon>
        <taxon>Proteiniphilum</taxon>
    </lineage>
</organism>
<evidence type="ECO:0000256" key="1">
    <source>
        <dbReference type="ARBA" id="ARBA00006739"/>
    </source>
</evidence>
<dbReference type="GO" id="GO:0016757">
    <property type="term" value="F:glycosyltransferase activity"/>
    <property type="evidence" value="ECO:0007669"/>
    <property type="project" value="UniProtKB-KW"/>
</dbReference>
<dbReference type="CDD" id="cd06439">
    <property type="entry name" value="CESA_like_1"/>
    <property type="match status" value="1"/>
</dbReference>
<dbReference type="PANTHER" id="PTHR43630">
    <property type="entry name" value="POLY-BETA-1,6-N-ACETYL-D-GLUCOSAMINE SYNTHASE"/>
    <property type="match status" value="1"/>
</dbReference>
<evidence type="ECO:0000313" key="6">
    <source>
        <dbReference type="EMBL" id="KUK77391.1"/>
    </source>
</evidence>
<keyword evidence="4" id="KW-1133">Transmembrane helix</keyword>
<name>A0A101HID3_9BACT</name>
<dbReference type="PATRIC" id="fig|294710.3.peg.1140"/>
<dbReference type="EMBL" id="LGGN01000138">
    <property type="protein sequence ID" value="KUK77391.1"/>
    <property type="molecule type" value="Genomic_DNA"/>
</dbReference>
<dbReference type="Proteomes" id="UP000053860">
    <property type="component" value="Unassembled WGS sequence"/>
</dbReference>
<evidence type="ECO:0000256" key="3">
    <source>
        <dbReference type="ARBA" id="ARBA00022679"/>
    </source>
</evidence>
<dbReference type="InterPro" id="IPR001173">
    <property type="entry name" value="Glyco_trans_2-like"/>
</dbReference>
<dbReference type="InterPro" id="IPR029044">
    <property type="entry name" value="Nucleotide-diphossugar_trans"/>
</dbReference>
<keyword evidence="3" id="KW-0808">Transferase</keyword>
<dbReference type="PANTHER" id="PTHR43630:SF1">
    <property type="entry name" value="POLY-BETA-1,6-N-ACETYL-D-GLUCOSAMINE SYNTHASE"/>
    <property type="match status" value="1"/>
</dbReference>
<feature type="domain" description="Glycosyltransferase 2-like" evidence="5">
    <location>
        <begin position="54"/>
        <end position="217"/>
    </location>
</feature>
<evidence type="ECO:0000256" key="2">
    <source>
        <dbReference type="ARBA" id="ARBA00022676"/>
    </source>
</evidence>
<evidence type="ECO:0000259" key="5">
    <source>
        <dbReference type="Pfam" id="PF00535"/>
    </source>
</evidence>
<feature type="transmembrane region" description="Helical" evidence="4">
    <location>
        <begin position="361"/>
        <end position="379"/>
    </location>
</feature>
<evidence type="ECO:0000313" key="7">
    <source>
        <dbReference type="Proteomes" id="UP000053860"/>
    </source>
</evidence>
<protein>
    <recommendedName>
        <fullName evidence="5">Glycosyltransferase 2-like domain-containing protein</fullName>
    </recommendedName>
</protein>
<feature type="transmembrane region" description="Helical" evidence="4">
    <location>
        <begin position="6"/>
        <end position="31"/>
    </location>
</feature>
<accession>A0A101HID3</accession>
<dbReference type="SUPFAM" id="SSF53448">
    <property type="entry name" value="Nucleotide-diphospho-sugar transferases"/>
    <property type="match status" value="1"/>
</dbReference>
<evidence type="ECO:0000256" key="4">
    <source>
        <dbReference type="SAM" id="Phobius"/>
    </source>
</evidence>
<keyword evidence="4" id="KW-0472">Membrane</keyword>
<keyword evidence="2" id="KW-0328">Glycosyltransferase</keyword>
<dbReference type="Pfam" id="PF00535">
    <property type="entry name" value="Glycos_transf_2"/>
    <property type="match status" value="1"/>
</dbReference>
<sequence length="395" mass="45759">MITFLAFLFWFALFLVCYTYIGYGIILWLLVRIKELFHPPRRLVLTGELPAVTLFITAYNEEEIVETKMANCHEIDYPKEKLKIIWVTDGSTDGTNKKLERFPEVMVAFHPDRRGKTAAVNRGMRFVETPIVVFTDANTMINPQALKEIVKAFMDLRTGCVAGEKRIAVKEKDTASSGGEGAYWKYESTLKELDSRLYSTVGAAGELFAIRTHLFRELPEDTLLDDFVMSMQIARDGYRIAYCKEAHATEPASLNMREEEKRKVRIAAGGLQAVWRLRALLNPFRYGWLSFQYLSHRVLRWSVTPSALFLLLPLNVVLLFLRKEPVWFFQIALLLQLLFYFTALIGWYLAKHAIKQKILFIPYYFFFMNLNVFKGAAYLRKFKGNAAWEKAMRSN</sequence>
<comment type="caution">
    <text evidence="6">The sequence shown here is derived from an EMBL/GenBank/DDBJ whole genome shotgun (WGS) entry which is preliminary data.</text>
</comment>
<comment type="similarity">
    <text evidence="1">Belongs to the glycosyltransferase 2 family.</text>
</comment>
<feature type="transmembrane region" description="Helical" evidence="4">
    <location>
        <begin position="298"/>
        <end position="321"/>
    </location>
</feature>
<proteinExistence type="inferred from homology"/>
<gene>
    <name evidence="6" type="ORF">XD92_0820</name>
</gene>
<feature type="transmembrane region" description="Helical" evidence="4">
    <location>
        <begin position="327"/>
        <end position="349"/>
    </location>
</feature>
<keyword evidence="4" id="KW-0812">Transmembrane</keyword>